<comment type="caution">
    <text evidence="2">The sequence shown here is derived from an EMBL/GenBank/DDBJ whole genome shotgun (WGS) entry which is preliminary data.</text>
</comment>
<dbReference type="PROSITE" id="PS51257">
    <property type="entry name" value="PROKAR_LIPOPROTEIN"/>
    <property type="match status" value="1"/>
</dbReference>
<evidence type="ECO:0000313" key="3">
    <source>
        <dbReference type="Proteomes" id="UP000319424"/>
    </source>
</evidence>
<gene>
    <name evidence="2" type="ORF">FL857_04840</name>
</gene>
<dbReference type="AlphaFoldDB" id="A0A552V996"/>
<dbReference type="Proteomes" id="UP000319424">
    <property type="component" value="Unassembled WGS sequence"/>
</dbReference>
<dbReference type="OrthoDB" id="9776955at2"/>
<organism evidence="2 3">
    <name type="scientific">Criibacterium bergeronii</name>
    <dbReference type="NCBI Taxonomy" id="1871336"/>
    <lineage>
        <taxon>Bacteria</taxon>
        <taxon>Bacillati</taxon>
        <taxon>Bacillota</taxon>
        <taxon>Clostridia</taxon>
        <taxon>Peptostreptococcales</taxon>
        <taxon>Filifactoraceae</taxon>
        <taxon>Criibacterium</taxon>
    </lineage>
</organism>
<dbReference type="PANTHER" id="PTHR35271:SF1">
    <property type="entry name" value="ABC TRANSPORTER, SUBSTRATE-BINDING LIPOPROTEIN"/>
    <property type="match status" value="1"/>
</dbReference>
<feature type="signal peptide" evidence="1">
    <location>
        <begin position="1"/>
        <end position="23"/>
    </location>
</feature>
<dbReference type="CDD" id="cd06325">
    <property type="entry name" value="PBP1_ABC_unchar_transporter"/>
    <property type="match status" value="1"/>
</dbReference>
<keyword evidence="1" id="KW-0732">Signal</keyword>
<proteinExistence type="predicted"/>
<sequence>MKKSLIALLLSSVALLSACSASGETKQDAAKANEPQKIKIGITQIMEHPALDKARESFIEKLKTDGIDAEIIYKNSQGDFSVANTIAQSFMDEKVDLIYAISTPSAQAAKQVTSDVPIVFSAVTDPVQSELEAENITGASDKAPMKTQLELFNKLDKNIKKIGIVYSTSESNSQIQVKQAKEIANELGLEIVDVGVNNINDLPQGIDAMLGKSDAVYMITDNLVANSLQLLTSKTNKAKKILISSYVIDNPESAKSILLSSGVSYTQFGEKAAEMAEKILKDKVSPSSIPVYYTDESVSYVSMDVAKELGLDENNEVIKNAEKIQ</sequence>
<dbReference type="SUPFAM" id="SSF53822">
    <property type="entry name" value="Periplasmic binding protein-like I"/>
    <property type="match status" value="1"/>
</dbReference>
<dbReference type="EMBL" id="VJXW01000005">
    <property type="protein sequence ID" value="TRW27038.1"/>
    <property type="molecule type" value="Genomic_DNA"/>
</dbReference>
<reference evidence="2 3" key="1">
    <citation type="submission" date="2019-07" db="EMBL/GenBank/DDBJ databases">
        <title>Criibacterium bergeronii gen. nov., sp. nov. isolated from human clinical samples.</title>
        <authorList>
            <person name="Maheux A.F."/>
            <person name="Boudreau D.K."/>
            <person name="Berube E."/>
            <person name="Brodeur S."/>
            <person name="Bernard K.A."/>
            <person name="Abed J.Y."/>
            <person name="Ducrey E."/>
            <person name="Guay E.F."/>
            <person name="Raymond F."/>
            <person name="Corbeil J."/>
            <person name="Domingo M.-C."/>
            <person name="Roy P.H."/>
            <person name="Boissinot M."/>
            <person name="Tocheva E.I."/>
            <person name="Omar R.F."/>
        </authorList>
    </citation>
    <scope>NUCLEOTIDE SEQUENCE [LARGE SCALE GENOMIC DNA]</scope>
    <source>
        <strain evidence="2 3">CCRI-24246</strain>
    </source>
</reference>
<dbReference type="Pfam" id="PF04392">
    <property type="entry name" value="ABC_sub_bind"/>
    <property type="match status" value="1"/>
</dbReference>
<dbReference type="RefSeq" id="WP_144397999.1">
    <property type="nucleotide sequence ID" value="NZ_VJXW01000005.1"/>
</dbReference>
<dbReference type="InterPro" id="IPR007487">
    <property type="entry name" value="ABC_transpt-TYRBP-like"/>
</dbReference>
<dbReference type="InterPro" id="IPR028082">
    <property type="entry name" value="Peripla_BP_I"/>
</dbReference>
<protein>
    <submittedName>
        <fullName evidence="2">ABC transporter substrate-binding protein</fullName>
    </submittedName>
</protein>
<evidence type="ECO:0000313" key="2">
    <source>
        <dbReference type="EMBL" id="TRW27038.1"/>
    </source>
</evidence>
<evidence type="ECO:0000256" key="1">
    <source>
        <dbReference type="SAM" id="SignalP"/>
    </source>
</evidence>
<dbReference type="PANTHER" id="PTHR35271">
    <property type="entry name" value="ABC TRANSPORTER, SUBSTRATE-BINDING LIPOPROTEIN-RELATED"/>
    <property type="match status" value="1"/>
</dbReference>
<name>A0A552V996_9FIRM</name>
<feature type="chain" id="PRO_5021768112" evidence="1">
    <location>
        <begin position="24"/>
        <end position="325"/>
    </location>
</feature>
<dbReference type="Gene3D" id="3.40.50.2300">
    <property type="match status" value="2"/>
</dbReference>
<accession>A0A552V996</accession>